<dbReference type="RefSeq" id="WP_108001476.1">
    <property type="nucleotide sequence ID" value="NZ_JBHEEX010000015.1"/>
</dbReference>
<dbReference type="InterPro" id="IPR055259">
    <property type="entry name" value="YkvP/CgeB_Glyco_trans-like"/>
</dbReference>
<keyword evidence="2" id="KW-0808">Transferase</keyword>
<feature type="domain" description="Spore protein YkvP/CgeB glycosyl transferase-like" evidence="1">
    <location>
        <begin position="203"/>
        <end position="302"/>
    </location>
</feature>
<evidence type="ECO:0000313" key="3">
    <source>
        <dbReference type="Proteomes" id="UP000241247"/>
    </source>
</evidence>
<accession>A0A2T5BDU3</accession>
<sequence length="718" mass="79857">MSMPDLQRPLPRLIFFRSLRTGMPEFLKTHVIEQSRCLGQFFEVIELPPAGDYDEICDRIQPDVVLFESGVDSGERQLRNVSAHPQISKLGFLHADAFDSARATFIADMAEWGVETFFTHSVAMGEYTPEIADRLYTWPNFIDPAIFRDYGLEKNIPILITGSQIGFYPWRNAISRTVSARYPTMICPHNGWKVQSGAPQTPFGENYARLLSAARFVPTCGSVTRDLVRKHLEIPATGACLVAERTAALENIGFRDMENCVFATPEDIADKLDALFADEEKRNDIAKAGHDLVHARHTMAERRQIREWFDLRGQLKAGETIVQESPTGGFRIVSGLARQSSYQVVGRGLDRMLLRKGWEAIAASTLDAAEESFLRCLNFAFIPEALVGLAYCQLMQGRTEDARQSLKKWLDLTFAYHKCKDPDPVAWAMWIRIALCSGDVDSATERALQFPHLVHQELDRIRAVLKLDVTQLSSGGTWRASIAPLPASDEHEWLQQLNRMLRACGQDALAAAVQAGDDLSKMGPAARPSTRIAAIKRAARATSSIVVDRAKARLRGLKKRLTENDWTLHVGRVTSGEPALRGVILEPSLLNLGQRSFRQSLRNSPWSPKLIQVRAKEVTGKESGFAFRPGDLVYVTARAALLIDPDRLADFAGLVFVDGSNSRGGQKLTEALMASGEFALVLHDCVGRTGYATLRRLTRQVAWQEGMLGDNVKHVATC</sequence>
<keyword evidence="3" id="KW-1185">Reference proteome</keyword>
<dbReference type="Proteomes" id="UP000241247">
    <property type="component" value="Unassembled WGS sequence"/>
</dbReference>
<dbReference type="SUPFAM" id="SSF48452">
    <property type="entry name" value="TPR-like"/>
    <property type="match status" value="1"/>
</dbReference>
<organism evidence="2 3">
    <name type="scientific">Mycoplana dimorpha</name>
    <dbReference type="NCBI Taxonomy" id="28320"/>
    <lineage>
        <taxon>Bacteria</taxon>
        <taxon>Pseudomonadati</taxon>
        <taxon>Pseudomonadota</taxon>
        <taxon>Alphaproteobacteria</taxon>
        <taxon>Hyphomicrobiales</taxon>
        <taxon>Rhizobiaceae</taxon>
        <taxon>Mycoplana</taxon>
    </lineage>
</organism>
<comment type="caution">
    <text evidence="2">The sequence shown here is derived from an EMBL/GenBank/DDBJ whole genome shotgun (WGS) entry which is preliminary data.</text>
</comment>
<evidence type="ECO:0000313" key="2">
    <source>
        <dbReference type="EMBL" id="PTM97174.1"/>
    </source>
</evidence>
<dbReference type="Pfam" id="PF13524">
    <property type="entry name" value="Glyco_trans_1_2"/>
    <property type="match status" value="1"/>
</dbReference>
<evidence type="ECO:0000259" key="1">
    <source>
        <dbReference type="Pfam" id="PF13524"/>
    </source>
</evidence>
<proteinExistence type="predicted"/>
<dbReference type="EMBL" id="PZZZ01000002">
    <property type="protein sequence ID" value="PTM97174.1"/>
    <property type="molecule type" value="Genomic_DNA"/>
</dbReference>
<dbReference type="AlphaFoldDB" id="A0A2T5BDU3"/>
<dbReference type="InterPro" id="IPR011990">
    <property type="entry name" value="TPR-like_helical_dom_sf"/>
</dbReference>
<reference evidence="2 3" key="1">
    <citation type="submission" date="2018-04" db="EMBL/GenBank/DDBJ databases">
        <title>Genomic Encyclopedia of Type Strains, Phase IV (KMG-IV): sequencing the most valuable type-strain genomes for metagenomic binning, comparative biology and taxonomic classification.</title>
        <authorList>
            <person name="Goeker M."/>
        </authorList>
    </citation>
    <scope>NUCLEOTIDE SEQUENCE [LARGE SCALE GENOMIC DNA]</scope>
    <source>
        <strain evidence="2 3">DSM 7138</strain>
    </source>
</reference>
<dbReference type="GO" id="GO:0016740">
    <property type="term" value="F:transferase activity"/>
    <property type="evidence" value="ECO:0007669"/>
    <property type="project" value="UniProtKB-KW"/>
</dbReference>
<protein>
    <submittedName>
        <fullName evidence="2">Glycosyl transferase family 1</fullName>
    </submittedName>
</protein>
<dbReference type="OrthoDB" id="5121913at2"/>
<gene>
    <name evidence="2" type="ORF">C7449_10242</name>
</gene>
<name>A0A2T5BDU3_MYCDI</name>